<dbReference type="PANTHER" id="PTHR33567:SF3">
    <property type="entry name" value="CHROMATE ION TRANSPORTER (EUROFUNG)"/>
    <property type="match status" value="1"/>
</dbReference>
<protein>
    <submittedName>
        <fullName evidence="8">Putative transcriptional regulator, MerR-family</fullName>
    </submittedName>
</protein>
<dbReference type="eggNOG" id="COG2059">
    <property type="taxonomic scope" value="Bacteria"/>
</dbReference>
<dbReference type="AlphaFoldDB" id="X5DU91"/>
<comment type="subcellular location">
    <subcellularLocation>
        <location evidence="1">Cell membrane</location>
        <topology evidence="1">Multi-pass membrane protein</topology>
    </subcellularLocation>
</comment>
<feature type="transmembrane region" description="Helical" evidence="7">
    <location>
        <begin position="93"/>
        <end position="116"/>
    </location>
</feature>
<dbReference type="InterPro" id="IPR003370">
    <property type="entry name" value="Chromate_transpt"/>
</dbReference>
<keyword evidence="4 7" id="KW-0812">Transmembrane</keyword>
<name>X5DU91_9CORY</name>
<proteinExistence type="inferred from homology"/>
<dbReference type="InterPro" id="IPR014047">
    <property type="entry name" value="Chr_Tranpt_l_chain"/>
</dbReference>
<evidence type="ECO:0000256" key="7">
    <source>
        <dbReference type="SAM" id="Phobius"/>
    </source>
</evidence>
<feature type="transmembrane region" description="Helical" evidence="7">
    <location>
        <begin position="342"/>
        <end position="359"/>
    </location>
</feature>
<evidence type="ECO:0000313" key="8">
    <source>
        <dbReference type="EMBL" id="AHW64834.1"/>
    </source>
</evidence>
<evidence type="ECO:0000256" key="2">
    <source>
        <dbReference type="ARBA" id="ARBA00005262"/>
    </source>
</evidence>
<evidence type="ECO:0000313" key="9">
    <source>
        <dbReference type="Proteomes" id="UP000023703"/>
    </source>
</evidence>
<sequence>MPRTPPHGPGRNVQPGDTWQVFLAFLRLGLTSFGGPVAHLAFFREAFVERRGWLSEKAYADLVALCQFLPGPASSQVGMAIGLQRAGYTGMLAAWFAFTMPSVALLVACAYVLAAVGDLSDAGWIDGLKAAAVAVVAHAVLGMARSLTPDAPRATIAAAAMIVVLLFPSPATLAVAVAVAGLVGFLWLTPQEQAPRAEDAFSVRVSKRTAVACLGAFALLLVGLLLVAMWTSNAYVSLIDIFYRAGSLVFGGGHVVLPLLQAETASLVEPEVFLAGYGAAQAVPGPLFTVAGFLGASSFGTVTGIVGALAATVAIFLPAALLVVGTLHLWEALRGNAATRRVLTGVNPGVVGILTAALYDPLFTAGILGNGVNALVLAVAAFVALHSWKVPAWAVVIAAGVLGWFIL</sequence>
<feature type="transmembrane region" description="Helical" evidence="7">
    <location>
        <begin position="128"/>
        <end position="144"/>
    </location>
</feature>
<dbReference type="EMBL" id="CP006842">
    <property type="protein sequence ID" value="AHW64834.1"/>
    <property type="molecule type" value="Genomic_DNA"/>
</dbReference>
<feature type="transmembrane region" description="Helical" evidence="7">
    <location>
        <begin position="390"/>
        <end position="406"/>
    </location>
</feature>
<dbReference type="GO" id="GO:0005886">
    <property type="term" value="C:plasma membrane"/>
    <property type="evidence" value="ECO:0007669"/>
    <property type="project" value="UniProtKB-SubCell"/>
</dbReference>
<keyword evidence="5 7" id="KW-1133">Transmembrane helix</keyword>
<accession>X5DU91</accession>
<evidence type="ECO:0000256" key="6">
    <source>
        <dbReference type="ARBA" id="ARBA00023136"/>
    </source>
</evidence>
<feature type="transmembrane region" description="Helical" evidence="7">
    <location>
        <begin position="209"/>
        <end position="229"/>
    </location>
</feature>
<dbReference type="Proteomes" id="UP000023703">
    <property type="component" value="Chromosome"/>
</dbReference>
<feature type="transmembrane region" description="Helical" evidence="7">
    <location>
        <begin position="302"/>
        <end position="330"/>
    </location>
</feature>
<evidence type="ECO:0000256" key="3">
    <source>
        <dbReference type="ARBA" id="ARBA00022475"/>
    </source>
</evidence>
<evidence type="ECO:0000256" key="1">
    <source>
        <dbReference type="ARBA" id="ARBA00004651"/>
    </source>
</evidence>
<keyword evidence="6 7" id="KW-0472">Membrane</keyword>
<gene>
    <name evidence="8" type="ORF">CGLY_11970</name>
</gene>
<evidence type="ECO:0000256" key="4">
    <source>
        <dbReference type="ARBA" id="ARBA00022692"/>
    </source>
</evidence>
<organism evidence="8 9">
    <name type="scientific">Corynebacterium glyciniphilum AJ 3170</name>
    <dbReference type="NCBI Taxonomy" id="1404245"/>
    <lineage>
        <taxon>Bacteria</taxon>
        <taxon>Bacillati</taxon>
        <taxon>Actinomycetota</taxon>
        <taxon>Actinomycetes</taxon>
        <taxon>Mycobacteriales</taxon>
        <taxon>Corynebacteriaceae</taxon>
        <taxon>Corynebacterium</taxon>
    </lineage>
</organism>
<dbReference type="HOGENOM" id="CLU_018106_0_1_11"/>
<dbReference type="NCBIfam" id="TIGR00937">
    <property type="entry name" value="2A51"/>
    <property type="match status" value="1"/>
</dbReference>
<dbReference type="PANTHER" id="PTHR33567">
    <property type="entry name" value="CHROMATE ION TRANSPORTER (EUROFUNG)"/>
    <property type="match status" value="1"/>
</dbReference>
<keyword evidence="3" id="KW-1003">Cell membrane</keyword>
<reference evidence="8 9" key="1">
    <citation type="journal article" date="2015" name="Int. J. Syst. Evol. Microbiol.">
        <title>Revisiting Corynebacterium glyciniphilum (ex Kubota et al., 1972) sp. nov., nom. rev., isolated from putrefied banana.</title>
        <authorList>
            <person name="Al-Dilaimi A."/>
            <person name="Bednarz H."/>
            <person name="Lomker A."/>
            <person name="Niehaus K."/>
            <person name="Kalinowski J."/>
            <person name="Ruckert C."/>
        </authorList>
    </citation>
    <scope>NUCLEOTIDE SEQUENCE [LARGE SCALE GENOMIC DNA]</scope>
    <source>
        <strain evidence="8">AJ 3170</strain>
    </source>
</reference>
<dbReference type="STRING" id="1404245.CGLY_11970"/>
<feature type="transmembrane region" description="Helical" evidence="7">
    <location>
        <begin position="156"/>
        <end position="188"/>
    </location>
</feature>
<feature type="transmembrane region" description="Helical" evidence="7">
    <location>
        <begin position="241"/>
        <end position="260"/>
    </location>
</feature>
<dbReference type="PIRSF" id="PIRSF004810">
    <property type="entry name" value="ChrA"/>
    <property type="match status" value="1"/>
</dbReference>
<comment type="similarity">
    <text evidence="2">Belongs to the chromate ion transporter (CHR) (TC 2.A.51) family.</text>
</comment>
<evidence type="ECO:0000256" key="5">
    <source>
        <dbReference type="ARBA" id="ARBA00022989"/>
    </source>
</evidence>
<dbReference type="RefSeq" id="WP_227590265.1">
    <property type="nucleotide sequence ID" value="NZ_CP006842.1"/>
</dbReference>
<dbReference type="GO" id="GO:0015109">
    <property type="term" value="F:chromate transmembrane transporter activity"/>
    <property type="evidence" value="ECO:0007669"/>
    <property type="project" value="InterPro"/>
</dbReference>
<feature type="transmembrane region" description="Helical" evidence="7">
    <location>
        <begin position="272"/>
        <end position="296"/>
    </location>
</feature>
<dbReference type="Pfam" id="PF02417">
    <property type="entry name" value="Chromate_transp"/>
    <property type="match status" value="2"/>
</dbReference>
<feature type="transmembrane region" description="Helical" evidence="7">
    <location>
        <begin position="20"/>
        <end position="42"/>
    </location>
</feature>
<keyword evidence="9" id="KW-1185">Reference proteome</keyword>
<dbReference type="KEGG" id="cgy:CGLY_11970"/>